<dbReference type="InterPro" id="IPR054496">
    <property type="entry name" value="E217_GP41"/>
</dbReference>
<comment type="caution">
    <text evidence="1">The sequence shown here is derived from an EMBL/GenBank/DDBJ whole genome shotgun (WGS) entry which is preliminary data.</text>
</comment>
<keyword evidence="2" id="KW-1185">Reference proteome</keyword>
<proteinExistence type="predicted"/>
<dbReference type="RefSeq" id="WP_331300706.1">
    <property type="nucleotide sequence ID" value="NZ_MLCA01000001.1"/>
</dbReference>
<name>A0ABU7TI24_9HYPH</name>
<protein>
    <submittedName>
        <fullName evidence="1">Uncharacterized protein</fullName>
    </submittedName>
</protein>
<dbReference type="Proteomes" id="UP001355206">
    <property type="component" value="Unassembled WGS sequence"/>
</dbReference>
<sequence length="284" mass="30941">MAFTQKHLDFTFELAQGNFGQGGNKAEVKGHRATVDIDQPGGADMSKAAIAIWGMPLQLMNQLTTLGNDINAIGKNFVSIQAYEDGGQKSYVYKGTIMAAYADLRAQPQGCFRVEALVGYYEAVMPATPTSAPGSQDVAQLFKQIADKAELQFENNGVNVKVANPYLPGNPRVQMKTLAQMAGVEWLIDRGKLAIWKAQKPRQGGPAMISADTGMVNYPTFNSSGIEVTTLYNPQVQYGGQITVKSQLTPACGDWYVYHVFHALDAELPNGRWFSTLSCSRTKT</sequence>
<evidence type="ECO:0000313" key="2">
    <source>
        <dbReference type="Proteomes" id="UP001355206"/>
    </source>
</evidence>
<reference evidence="1 2" key="1">
    <citation type="journal article" date="2012" name="Genet. Mol. Biol.">
        <title>Analysis of 16S rRNA and mxaF genes revealing insights into Methylobacterium niche-specific plant association.</title>
        <authorList>
            <person name="Dourado M.N."/>
            <person name="Andreote F.D."/>
            <person name="Dini-Andreote F."/>
            <person name="Conti R."/>
            <person name="Araujo J.M."/>
            <person name="Araujo W.L."/>
        </authorList>
    </citation>
    <scope>NUCLEOTIDE SEQUENCE [LARGE SCALE GENOMIC DNA]</scope>
    <source>
        <strain evidence="1 2">TC3-10</strain>
    </source>
</reference>
<accession>A0ABU7TI24</accession>
<gene>
    <name evidence="1" type="ORF">MOTC310_02650</name>
</gene>
<dbReference type="EMBL" id="MLCA01000001">
    <property type="protein sequence ID" value="MEE7489429.1"/>
    <property type="molecule type" value="Genomic_DNA"/>
</dbReference>
<dbReference type="Pfam" id="PF22759">
    <property type="entry name" value="E217_GP41"/>
    <property type="match status" value="1"/>
</dbReference>
<organism evidence="1 2">
    <name type="scientific">Methylobacterium oryzae</name>
    <dbReference type="NCBI Taxonomy" id="334852"/>
    <lineage>
        <taxon>Bacteria</taxon>
        <taxon>Pseudomonadati</taxon>
        <taxon>Pseudomonadota</taxon>
        <taxon>Alphaproteobacteria</taxon>
        <taxon>Hyphomicrobiales</taxon>
        <taxon>Methylobacteriaceae</taxon>
        <taxon>Methylobacterium</taxon>
    </lineage>
</organism>
<evidence type="ECO:0000313" key="1">
    <source>
        <dbReference type="EMBL" id="MEE7489429.1"/>
    </source>
</evidence>